<feature type="compositionally biased region" description="Basic and acidic residues" evidence="1">
    <location>
        <begin position="556"/>
        <end position="565"/>
    </location>
</feature>
<organism evidence="2 3">
    <name type="scientific">Suillus placidus</name>
    <dbReference type="NCBI Taxonomy" id="48579"/>
    <lineage>
        <taxon>Eukaryota</taxon>
        <taxon>Fungi</taxon>
        <taxon>Dikarya</taxon>
        <taxon>Basidiomycota</taxon>
        <taxon>Agaricomycotina</taxon>
        <taxon>Agaricomycetes</taxon>
        <taxon>Agaricomycetidae</taxon>
        <taxon>Boletales</taxon>
        <taxon>Suillineae</taxon>
        <taxon>Suillaceae</taxon>
        <taxon>Suillus</taxon>
    </lineage>
</organism>
<dbReference type="EMBL" id="JABBWD010000002">
    <property type="protein sequence ID" value="KAG1783349.1"/>
    <property type="molecule type" value="Genomic_DNA"/>
</dbReference>
<evidence type="ECO:0000313" key="2">
    <source>
        <dbReference type="EMBL" id="KAG1783349.1"/>
    </source>
</evidence>
<dbReference type="OrthoDB" id="2422840at2759"/>
<protein>
    <submittedName>
        <fullName evidence="2">Uncharacterized protein</fullName>
    </submittedName>
</protein>
<feature type="compositionally biased region" description="Basic and acidic residues" evidence="1">
    <location>
        <begin position="605"/>
        <end position="629"/>
    </location>
</feature>
<evidence type="ECO:0000256" key="1">
    <source>
        <dbReference type="SAM" id="MobiDB-lite"/>
    </source>
</evidence>
<feature type="region of interest" description="Disordered" evidence="1">
    <location>
        <begin position="554"/>
        <end position="580"/>
    </location>
</feature>
<evidence type="ECO:0000313" key="3">
    <source>
        <dbReference type="Proteomes" id="UP000714275"/>
    </source>
</evidence>
<dbReference type="Proteomes" id="UP000714275">
    <property type="component" value="Unassembled WGS sequence"/>
</dbReference>
<feature type="compositionally biased region" description="Basic and acidic residues" evidence="1">
    <location>
        <begin position="756"/>
        <end position="777"/>
    </location>
</feature>
<feature type="region of interest" description="Disordered" evidence="1">
    <location>
        <begin position="738"/>
        <end position="778"/>
    </location>
</feature>
<proteinExistence type="predicted"/>
<comment type="caution">
    <text evidence="2">The sequence shown here is derived from an EMBL/GenBank/DDBJ whole genome shotgun (WGS) entry which is preliminary data.</text>
</comment>
<name>A0A9P7A6E2_9AGAM</name>
<gene>
    <name evidence="2" type="ORF">EV702DRAFT_958741</name>
</gene>
<accession>A0A9P7A6E2</accession>
<sequence length="1149" mass="128041">MDPSEISSEYELTVRNHIRQTFLPYVRKHITRDHVAYTEFKLEQIFTESLDFVPLADPHALVLPPDPLDTLARSLKDLDLSFDERLATDGDTVRKLKSLLKTIVSEGRELRSDACWREEDHMCPLQIYRPMTPIITNRARKQTPKAGSNALRASLPRTQPALFEHIGVKSVVVAHIEESDVPNLEEVLNVRPTIETITRSYILSLFKSANPPAQSTETNVHVTSFLRANSPSLQIQRPLSPPLFPRSKASPGSLGTGIANAKDIVGRLNAVPAPVLAELEDDIDNVSMSIVDGWGTLTAKCVAVLPISSPPSVSPLSSQDTEIDELWDASPTPPGTPATSLFSARMDEVEIPRIYKPGHTLPHSLKPRGSNRCVLQSKYERSLTRSFQDRRKNSDQDQDLEDIDVEQGLDMALKHMYREVQEENIEGCVLEERLDEKDVALMDVPHLPPPTAHLGSSLRLTSMRALIRGGKMNANVQRHNTLEPVKGIKPLNLELSWRPFKFAPPIPTDESVSLVAEPAPDDLVKLGYTDKASEAKIHGLLTDLETVFCHSANVPESKESKDKRGTGKFGLSPPRPPKPFLLEEGFELMLTKRERRLHAGLPEFEDPHEHRATYGEDCHERQDEVKGGDETSLETDNDDQPANPPRPVFHDSGILDGIPNVVDHSDVADNNDPSHLEAVYAPEDVDYKDKEDNSHYVLYPARRRCLRGLDQDYAIANYSRDICTEFAFFPLSFGSQSERVSRCPTEPGVLSDGDEERSVLPDADSPRKTQGISDKDQPANMSSFLRYFVPEVDTSTASPASKRRRLDDPKTTTIVTRGFLDDHLALRNKHVAHDPPPSVTPPIISEPQALQLNSTSPPRAAPPEILDTHTMCLPDVWNPPTASHCYLASMALIQKRALVRALQAPECRVHLVERYVLGGADIVMDPDTAVLVVPLLALPSQVEGLADRISQASWRYTHILIILEAFPSANAFTAEISTNNIKLMPYAFSPPMLKAVKKLRRLLTIAEGCGTKSVGCEIQWAFANDVGEAALFVRTFGNLAQEWAFNEGRNALWEDRGWLQVDEHEVMKRILQVVEGMNPFAAFVMLYQRSLQEIFDMSPESRAAEFSYLVGSQRTASLNAIIEQRTQEMDVDVVNESGLYFKGMDVPHG</sequence>
<keyword evidence="3" id="KW-1185">Reference proteome</keyword>
<feature type="region of interest" description="Disordered" evidence="1">
    <location>
        <begin position="600"/>
        <end position="652"/>
    </location>
</feature>
<dbReference type="AlphaFoldDB" id="A0A9P7A6E2"/>
<reference evidence="2" key="1">
    <citation type="journal article" date="2020" name="New Phytol.">
        <title>Comparative genomics reveals dynamic genome evolution in host specialist ectomycorrhizal fungi.</title>
        <authorList>
            <person name="Lofgren L.A."/>
            <person name="Nguyen N.H."/>
            <person name="Vilgalys R."/>
            <person name="Ruytinx J."/>
            <person name="Liao H.L."/>
            <person name="Branco S."/>
            <person name="Kuo A."/>
            <person name="LaButti K."/>
            <person name="Lipzen A."/>
            <person name="Andreopoulos W."/>
            <person name="Pangilinan J."/>
            <person name="Riley R."/>
            <person name="Hundley H."/>
            <person name="Na H."/>
            <person name="Barry K."/>
            <person name="Grigoriev I.V."/>
            <person name="Stajich J.E."/>
            <person name="Kennedy P.G."/>
        </authorList>
    </citation>
    <scope>NUCLEOTIDE SEQUENCE</scope>
    <source>
        <strain evidence="2">DOB743</strain>
    </source>
</reference>